<evidence type="ECO:0000313" key="2">
    <source>
        <dbReference type="Proteomes" id="UP000004459"/>
    </source>
</evidence>
<accession>G9YT13</accession>
<reference evidence="1 2" key="1">
    <citation type="submission" date="2011-08" db="EMBL/GenBank/DDBJ databases">
        <authorList>
            <person name="Weinstock G."/>
            <person name="Sodergren E."/>
            <person name="Clifton S."/>
            <person name="Fulton L."/>
            <person name="Fulton B."/>
            <person name="Courtney L."/>
            <person name="Fronick C."/>
            <person name="Harrison M."/>
            <person name="Strong C."/>
            <person name="Farmer C."/>
            <person name="Delahaunty K."/>
            <person name="Markovic C."/>
            <person name="Hall O."/>
            <person name="Minx P."/>
            <person name="Tomlinson C."/>
            <person name="Mitreva M."/>
            <person name="Hou S."/>
            <person name="Chen J."/>
            <person name="Wollam A."/>
            <person name="Pepin K.H."/>
            <person name="Johnson M."/>
            <person name="Bhonagiri V."/>
            <person name="Zhang X."/>
            <person name="Suruliraj S."/>
            <person name="Warren W."/>
            <person name="Chinwalla A."/>
            <person name="Mardis E.R."/>
            <person name="Wilson R.K."/>
        </authorList>
    </citation>
    <scope>NUCLEOTIDE SEQUENCE [LARGE SCALE GENOMIC DNA]</scope>
    <source>
        <strain evidence="1 2">ATCC 29863</strain>
    </source>
</reference>
<proteinExistence type="predicted"/>
<dbReference type="HOGENOM" id="CLU_2734115_0_0_9"/>
<sequence>MRHPVYTKSRLSAAAESLLFGICIRKRYSISLKRPSGPRRFCAVQVFWPKAKTLVQAEFTSAGHVKSSRYP</sequence>
<gene>
    <name evidence="1" type="ORF">HMPREF0372_02672</name>
</gene>
<dbReference type="AlphaFoldDB" id="G9YT13"/>
<dbReference type="EMBL" id="AGCK01000225">
    <property type="protein sequence ID" value="EHM44349.1"/>
    <property type="molecule type" value="Genomic_DNA"/>
</dbReference>
<protein>
    <submittedName>
        <fullName evidence="1">Uncharacterized protein</fullName>
    </submittedName>
</protein>
<dbReference type="Proteomes" id="UP000004459">
    <property type="component" value="Unassembled WGS sequence"/>
</dbReference>
<evidence type="ECO:0000313" key="1">
    <source>
        <dbReference type="EMBL" id="EHM44349.1"/>
    </source>
</evidence>
<organism evidence="1 2">
    <name type="scientific">Flavonifractor plautii ATCC 29863</name>
    <dbReference type="NCBI Taxonomy" id="411475"/>
    <lineage>
        <taxon>Bacteria</taxon>
        <taxon>Bacillati</taxon>
        <taxon>Bacillota</taxon>
        <taxon>Clostridia</taxon>
        <taxon>Eubacteriales</taxon>
        <taxon>Oscillospiraceae</taxon>
        <taxon>Flavonifractor</taxon>
    </lineage>
</organism>
<comment type="caution">
    <text evidence="1">The sequence shown here is derived from an EMBL/GenBank/DDBJ whole genome shotgun (WGS) entry which is preliminary data.</text>
</comment>
<name>G9YT13_FLAPL</name>